<keyword evidence="9" id="KW-1185">Reference proteome</keyword>
<dbReference type="EMBL" id="VHSH01000005">
    <property type="protein sequence ID" value="TQV79042.1"/>
    <property type="molecule type" value="Genomic_DNA"/>
</dbReference>
<evidence type="ECO:0000256" key="6">
    <source>
        <dbReference type="SAM" id="Phobius"/>
    </source>
</evidence>
<dbReference type="RefSeq" id="WP_142897265.1">
    <property type="nucleotide sequence ID" value="NZ_ML660056.1"/>
</dbReference>
<feature type="transmembrane region" description="Helical" evidence="6">
    <location>
        <begin position="277"/>
        <end position="296"/>
    </location>
</feature>
<dbReference type="InterPro" id="IPR018076">
    <property type="entry name" value="T2SS_GspF_dom"/>
</dbReference>
<gene>
    <name evidence="8" type="ORF">FKG95_15275</name>
</gene>
<evidence type="ECO:0000256" key="2">
    <source>
        <dbReference type="ARBA" id="ARBA00022475"/>
    </source>
</evidence>
<evidence type="ECO:0000256" key="4">
    <source>
        <dbReference type="ARBA" id="ARBA00022989"/>
    </source>
</evidence>
<evidence type="ECO:0000313" key="8">
    <source>
        <dbReference type="EMBL" id="TQV79042.1"/>
    </source>
</evidence>
<keyword evidence="2" id="KW-1003">Cell membrane</keyword>
<feature type="transmembrane region" description="Helical" evidence="6">
    <location>
        <begin position="133"/>
        <end position="154"/>
    </location>
</feature>
<keyword evidence="4 6" id="KW-1133">Transmembrane helix</keyword>
<comment type="subcellular location">
    <subcellularLocation>
        <location evidence="1">Cell membrane</location>
        <topology evidence="1">Multi-pass membrane protein</topology>
    </subcellularLocation>
</comment>
<dbReference type="AlphaFoldDB" id="A0A545TP94"/>
<organism evidence="8 9">
    <name type="scientific">Denitrobaculum tricleocarpae</name>
    <dbReference type="NCBI Taxonomy" id="2591009"/>
    <lineage>
        <taxon>Bacteria</taxon>
        <taxon>Pseudomonadati</taxon>
        <taxon>Pseudomonadota</taxon>
        <taxon>Alphaproteobacteria</taxon>
        <taxon>Rhodospirillales</taxon>
        <taxon>Rhodospirillaceae</taxon>
        <taxon>Denitrobaculum</taxon>
    </lineage>
</organism>
<dbReference type="GO" id="GO:0005886">
    <property type="term" value="C:plasma membrane"/>
    <property type="evidence" value="ECO:0007669"/>
    <property type="project" value="UniProtKB-SubCell"/>
</dbReference>
<evidence type="ECO:0000256" key="1">
    <source>
        <dbReference type="ARBA" id="ARBA00004651"/>
    </source>
</evidence>
<dbReference type="PANTHER" id="PTHR35007">
    <property type="entry name" value="INTEGRAL MEMBRANE PROTEIN-RELATED"/>
    <property type="match status" value="1"/>
</dbReference>
<dbReference type="Pfam" id="PF00482">
    <property type="entry name" value="T2SSF"/>
    <property type="match status" value="1"/>
</dbReference>
<feature type="transmembrane region" description="Helical" evidence="6">
    <location>
        <begin position="12"/>
        <end position="35"/>
    </location>
</feature>
<dbReference type="Proteomes" id="UP000315252">
    <property type="component" value="Unassembled WGS sequence"/>
</dbReference>
<dbReference type="PANTHER" id="PTHR35007:SF1">
    <property type="entry name" value="PILUS ASSEMBLY PROTEIN"/>
    <property type="match status" value="1"/>
</dbReference>
<proteinExistence type="predicted"/>
<accession>A0A545TP94</accession>
<sequence length="336" mass="37162">MDLSLLTNNDPTMTLILMCLPMLGGVMLIAAAFAGDGTNRNFKRRIKRATGDVRNVDQSVQTVVSVRRATADSRYALVDRLIKTLLPRPDLLRDRLERAGVKPALGRYLMMCLLSGVVAYMIGRIAFGFPNIIAGLFGLVGVIGVPHFALGIMAKRRQLQFIAHFPDAIDLMVRGLKAGLPITESMKSAGQEIPGPVGEELTRIFEAVKIGSKIEDALWDTANRLMIPEFNFFTVALSIQTETGGNLAETLSNLSDILRKRKQMKFKIKAMSSEAKASAYIIGSLPFIMFLLLFFINNEYVMTLWHDPRGNMMLAGGFVMFGVGIGTMYKMVKFEI</sequence>
<evidence type="ECO:0000256" key="5">
    <source>
        <dbReference type="ARBA" id="ARBA00023136"/>
    </source>
</evidence>
<keyword evidence="3 6" id="KW-0812">Transmembrane</keyword>
<dbReference type="InterPro" id="IPR042094">
    <property type="entry name" value="T2SS_GspF_sf"/>
</dbReference>
<feature type="transmembrane region" description="Helical" evidence="6">
    <location>
        <begin position="108"/>
        <end position="127"/>
    </location>
</feature>
<keyword evidence="5 6" id="KW-0472">Membrane</keyword>
<feature type="transmembrane region" description="Helical" evidence="6">
    <location>
        <begin position="312"/>
        <end position="332"/>
    </location>
</feature>
<feature type="domain" description="Type II secretion system protein GspF" evidence="7">
    <location>
        <begin position="169"/>
        <end position="293"/>
    </location>
</feature>
<dbReference type="OrthoDB" id="9803381at2"/>
<evidence type="ECO:0000256" key="3">
    <source>
        <dbReference type="ARBA" id="ARBA00022692"/>
    </source>
</evidence>
<comment type="caution">
    <text evidence="8">The sequence shown here is derived from an EMBL/GenBank/DDBJ whole genome shotgun (WGS) entry which is preliminary data.</text>
</comment>
<reference evidence="8 9" key="1">
    <citation type="submission" date="2019-06" db="EMBL/GenBank/DDBJ databases">
        <title>Whole genome sequence for Rhodospirillaceae sp. R148.</title>
        <authorList>
            <person name="Wang G."/>
        </authorList>
    </citation>
    <scope>NUCLEOTIDE SEQUENCE [LARGE SCALE GENOMIC DNA]</scope>
    <source>
        <strain evidence="8 9">R148</strain>
    </source>
</reference>
<dbReference type="Gene3D" id="1.20.81.30">
    <property type="entry name" value="Type II secretion system (T2SS), domain F"/>
    <property type="match status" value="1"/>
</dbReference>
<evidence type="ECO:0000259" key="7">
    <source>
        <dbReference type="Pfam" id="PF00482"/>
    </source>
</evidence>
<protein>
    <submittedName>
        <fullName evidence="8">Type II secretion system F family protein</fullName>
    </submittedName>
</protein>
<evidence type="ECO:0000313" key="9">
    <source>
        <dbReference type="Proteomes" id="UP000315252"/>
    </source>
</evidence>
<name>A0A545TP94_9PROT</name>